<protein>
    <submittedName>
        <fullName evidence="1">Ras GTPase-activating-like protein IQGAP1</fullName>
    </submittedName>
</protein>
<dbReference type="AlphaFoldDB" id="V8NFR9"/>
<dbReference type="Proteomes" id="UP000018936">
    <property type="component" value="Unassembled WGS sequence"/>
</dbReference>
<keyword evidence="2" id="KW-1185">Reference proteome</keyword>
<organism evidence="1 2">
    <name type="scientific">Ophiophagus hannah</name>
    <name type="common">King cobra</name>
    <name type="synonym">Naja hannah</name>
    <dbReference type="NCBI Taxonomy" id="8665"/>
    <lineage>
        <taxon>Eukaryota</taxon>
        <taxon>Metazoa</taxon>
        <taxon>Chordata</taxon>
        <taxon>Craniata</taxon>
        <taxon>Vertebrata</taxon>
        <taxon>Euteleostomi</taxon>
        <taxon>Lepidosauria</taxon>
        <taxon>Squamata</taxon>
        <taxon>Bifurcata</taxon>
        <taxon>Unidentata</taxon>
        <taxon>Episquamata</taxon>
        <taxon>Toxicofera</taxon>
        <taxon>Serpentes</taxon>
        <taxon>Colubroidea</taxon>
        <taxon>Elapidae</taxon>
        <taxon>Elapinae</taxon>
        <taxon>Ophiophagus</taxon>
    </lineage>
</organism>
<evidence type="ECO:0000313" key="1">
    <source>
        <dbReference type="EMBL" id="ETE60412.1"/>
    </source>
</evidence>
<accession>V8NFR9</accession>
<gene>
    <name evidence="1" type="primary">Iqgap1</name>
    <name evidence="1" type="ORF">L345_13847</name>
</gene>
<reference evidence="1 2" key="1">
    <citation type="journal article" date="2013" name="Proc. Natl. Acad. Sci. U.S.A.">
        <title>The king cobra genome reveals dynamic gene evolution and adaptation in the snake venom system.</title>
        <authorList>
            <person name="Vonk F.J."/>
            <person name="Casewell N.R."/>
            <person name="Henkel C.V."/>
            <person name="Heimberg A.M."/>
            <person name="Jansen H.J."/>
            <person name="McCleary R.J."/>
            <person name="Kerkkamp H.M."/>
            <person name="Vos R.A."/>
            <person name="Guerreiro I."/>
            <person name="Calvete J.J."/>
            <person name="Wuster W."/>
            <person name="Woods A.E."/>
            <person name="Logan J.M."/>
            <person name="Harrison R.A."/>
            <person name="Castoe T.A."/>
            <person name="de Koning A.P."/>
            <person name="Pollock D.D."/>
            <person name="Yandell M."/>
            <person name="Calderon D."/>
            <person name="Renjifo C."/>
            <person name="Currier R.B."/>
            <person name="Salgado D."/>
            <person name="Pla D."/>
            <person name="Sanz L."/>
            <person name="Hyder A.S."/>
            <person name="Ribeiro J.M."/>
            <person name="Arntzen J.W."/>
            <person name="van den Thillart G.E."/>
            <person name="Boetzer M."/>
            <person name="Pirovano W."/>
            <person name="Dirks R.P."/>
            <person name="Spaink H.P."/>
            <person name="Duboule D."/>
            <person name="McGlinn E."/>
            <person name="Kini R.M."/>
            <person name="Richardson M.K."/>
        </authorList>
    </citation>
    <scope>NUCLEOTIDE SEQUENCE</scope>
    <source>
        <tissue evidence="1">Blood</tissue>
    </source>
</reference>
<proteinExistence type="predicted"/>
<feature type="non-terminal residue" evidence="1">
    <location>
        <position position="1"/>
    </location>
</feature>
<sequence length="132" mass="14417">MLQNRKQHHDSIKGRQDAELAAVEQINVAIRNGLSEKTVVELMNPEAQLPPVYPFAAELYQKELATLQQQSPDGKLTHPELSVAVEMLSSVALINQALDSGDKSTVWKQLSSSVIGLTNVEDENSQRSVPAG</sequence>
<name>V8NFR9_OPHHA</name>
<evidence type="ECO:0000313" key="2">
    <source>
        <dbReference type="Proteomes" id="UP000018936"/>
    </source>
</evidence>
<dbReference type="OrthoDB" id="775356at2759"/>
<comment type="caution">
    <text evidence="1">The sequence shown here is derived from an EMBL/GenBank/DDBJ whole genome shotgun (WGS) entry which is preliminary data.</text>
</comment>
<dbReference type="EMBL" id="AZIM01004694">
    <property type="protein sequence ID" value="ETE60412.1"/>
    <property type="molecule type" value="Genomic_DNA"/>
</dbReference>